<protein>
    <submittedName>
        <fullName evidence="5">Glycosyltransferase family 2 protein</fullName>
    </submittedName>
</protein>
<dbReference type="Proteomes" id="UP000256561">
    <property type="component" value="Unassembled WGS sequence"/>
</dbReference>
<dbReference type="OrthoDB" id="9802649at2"/>
<organism evidence="5 6">
    <name type="scientific">Alteromonas aestuariivivens</name>
    <dbReference type="NCBI Taxonomy" id="1938339"/>
    <lineage>
        <taxon>Bacteria</taxon>
        <taxon>Pseudomonadati</taxon>
        <taxon>Pseudomonadota</taxon>
        <taxon>Gammaproteobacteria</taxon>
        <taxon>Alteromonadales</taxon>
        <taxon>Alteromonadaceae</taxon>
        <taxon>Alteromonas/Salinimonas group</taxon>
        <taxon>Alteromonas</taxon>
    </lineage>
</organism>
<evidence type="ECO:0000313" key="5">
    <source>
        <dbReference type="EMBL" id="RDV28163.1"/>
    </source>
</evidence>
<dbReference type="RefSeq" id="WP_115592121.1">
    <property type="nucleotide sequence ID" value="NZ_QRHA01000002.1"/>
</dbReference>
<sequence length="278" mass="31837">MKISVVITTCNRPDYLRESVASVLSQTRPADEILIVDDASVRSYEQVLAELDATRVRYAKLPQSGGANRARNYGIEHTSGDVVTFLDDDDAWLPEYLMQVERQYEQGADAVVTGYKRMGDEDISCVYPGKWVTREALQRGNPYCGMSGFSATRVCLQGLMFDEALLNGQDWDMYVRIYCAGCCFVNISRPLFLYRFQNLDGIGAKLRSMSVSQIESRFKSAIKHKAFLGDYFYRKRICEQILINLKYKKNRLSWVRKSLETVGLFHTARFFIDRLGSR</sequence>
<dbReference type="Pfam" id="PF00535">
    <property type="entry name" value="Glycos_transf_2"/>
    <property type="match status" value="1"/>
</dbReference>
<proteinExistence type="inferred from homology"/>
<evidence type="ECO:0000256" key="3">
    <source>
        <dbReference type="ARBA" id="ARBA00022679"/>
    </source>
</evidence>
<dbReference type="GO" id="GO:0016757">
    <property type="term" value="F:glycosyltransferase activity"/>
    <property type="evidence" value="ECO:0007669"/>
    <property type="project" value="UniProtKB-KW"/>
</dbReference>
<dbReference type="CDD" id="cd00761">
    <property type="entry name" value="Glyco_tranf_GTA_type"/>
    <property type="match status" value="1"/>
</dbReference>
<dbReference type="SUPFAM" id="SSF53448">
    <property type="entry name" value="Nucleotide-diphospho-sugar transferases"/>
    <property type="match status" value="1"/>
</dbReference>
<dbReference type="PANTHER" id="PTHR43685">
    <property type="entry name" value="GLYCOSYLTRANSFERASE"/>
    <property type="match status" value="1"/>
</dbReference>
<comment type="similarity">
    <text evidence="1">Belongs to the glycosyltransferase 2 family.</text>
</comment>
<dbReference type="InterPro" id="IPR001173">
    <property type="entry name" value="Glyco_trans_2-like"/>
</dbReference>
<gene>
    <name evidence="5" type="ORF">DXV75_04165</name>
</gene>
<evidence type="ECO:0000256" key="2">
    <source>
        <dbReference type="ARBA" id="ARBA00022676"/>
    </source>
</evidence>
<dbReference type="PANTHER" id="PTHR43685:SF5">
    <property type="entry name" value="GLYCOSYLTRANSFERASE EPSE-RELATED"/>
    <property type="match status" value="1"/>
</dbReference>
<dbReference type="AlphaFoldDB" id="A0A3D8MDA9"/>
<dbReference type="InterPro" id="IPR029044">
    <property type="entry name" value="Nucleotide-diphossugar_trans"/>
</dbReference>
<keyword evidence="6" id="KW-1185">Reference proteome</keyword>
<keyword evidence="3 5" id="KW-0808">Transferase</keyword>
<reference evidence="6" key="1">
    <citation type="submission" date="2018-08" db="EMBL/GenBank/DDBJ databases">
        <authorList>
            <person name="Zhang J."/>
            <person name="Du Z.-J."/>
        </authorList>
    </citation>
    <scope>NUCLEOTIDE SEQUENCE [LARGE SCALE GENOMIC DNA]</scope>
    <source>
        <strain evidence="6">KCTC 52655</strain>
    </source>
</reference>
<comment type="caution">
    <text evidence="5">The sequence shown here is derived from an EMBL/GenBank/DDBJ whole genome shotgun (WGS) entry which is preliminary data.</text>
</comment>
<dbReference type="EMBL" id="QRHA01000002">
    <property type="protein sequence ID" value="RDV28163.1"/>
    <property type="molecule type" value="Genomic_DNA"/>
</dbReference>
<dbReference type="Gene3D" id="3.90.550.10">
    <property type="entry name" value="Spore Coat Polysaccharide Biosynthesis Protein SpsA, Chain A"/>
    <property type="match status" value="1"/>
</dbReference>
<name>A0A3D8MDA9_9ALTE</name>
<accession>A0A3D8MDA9</accession>
<evidence type="ECO:0000256" key="1">
    <source>
        <dbReference type="ARBA" id="ARBA00006739"/>
    </source>
</evidence>
<evidence type="ECO:0000313" key="6">
    <source>
        <dbReference type="Proteomes" id="UP000256561"/>
    </source>
</evidence>
<feature type="domain" description="Glycosyltransferase 2-like" evidence="4">
    <location>
        <begin position="4"/>
        <end position="122"/>
    </location>
</feature>
<evidence type="ECO:0000259" key="4">
    <source>
        <dbReference type="Pfam" id="PF00535"/>
    </source>
</evidence>
<keyword evidence="2" id="KW-0328">Glycosyltransferase</keyword>
<dbReference type="InterPro" id="IPR050834">
    <property type="entry name" value="Glycosyltransf_2"/>
</dbReference>